<evidence type="ECO:0000313" key="2">
    <source>
        <dbReference type="EMBL" id="MFC7306795.1"/>
    </source>
</evidence>
<dbReference type="Proteomes" id="UP001596523">
    <property type="component" value="Unassembled WGS sequence"/>
</dbReference>
<reference evidence="3" key="1">
    <citation type="journal article" date="2019" name="Int. J. Syst. Evol. Microbiol.">
        <title>The Global Catalogue of Microorganisms (GCM) 10K type strain sequencing project: providing services to taxonomists for standard genome sequencing and annotation.</title>
        <authorList>
            <consortium name="The Broad Institute Genomics Platform"/>
            <consortium name="The Broad Institute Genome Sequencing Center for Infectious Disease"/>
            <person name="Wu L."/>
            <person name="Ma J."/>
        </authorList>
    </citation>
    <scope>NUCLEOTIDE SEQUENCE [LARGE SCALE GENOMIC DNA]</scope>
    <source>
        <strain evidence="3">SYNS20</strain>
    </source>
</reference>
<gene>
    <name evidence="2" type="ORF">ACFQVC_21505</name>
</gene>
<dbReference type="EMBL" id="JBHTCF010000009">
    <property type="protein sequence ID" value="MFC7306795.1"/>
    <property type="molecule type" value="Genomic_DNA"/>
</dbReference>
<proteinExistence type="predicted"/>
<evidence type="ECO:0000313" key="3">
    <source>
        <dbReference type="Proteomes" id="UP001596523"/>
    </source>
</evidence>
<evidence type="ECO:0000256" key="1">
    <source>
        <dbReference type="SAM" id="SignalP"/>
    </source>
</evidence>
<comment type="caution">
    <text evidence="2">The sequence shown here is derived from an EMBL/GenBank/DDBJ whole genome shotgun (WGS) entry which is preliminary data.</text>
</comment>
<keyword evidence="3" id="KW-1185">Reference proteome</keyword>
<dbReference type="RefSeq" id="WP_381832528.1">
    <property type="nucleotide sequence ID" value="NZ_JBHTCF010000009.1"/>
</dbReference>
<name>A0ABW2JKY9_9ACTN</name>
<protein>
    <recommendedName>
        <fullName evidence="4">Secreted protein</fullName>
    </recommendedName>
</protein>
<accession>A0ABW2JKY9</accession>
<feature type="chain" id="PRO_5045693199" description="Secreted protein" evidence="1">
    <location>
        <begin position="29"/>
        <end position="170"/>
    </location>
</feature>
<sequence>MDSRARSFIVSVAACALAATIGIPFAFASSPAEPQAAAEEQPPVAVEDFNYPGADRILKEKGIKLKRGDGHVVLADCDQTADQIRVMTVEDPAAGRAGTYCFRATTKTGYLTLELPRVFYFETGTHPISADLTANGATTTVDVAKGGWKSVGEGLPGGAQSVLVEIRVTG</sequence>
<feature type="signal peptide" evidence="1">
    <location>
        <begin position="1"/>
        <end position="28"/>
    </location>
</feature>
<evidence type="ECO:0008006" key="4">
    <source>
        <dbReference type="Google" id="ProtNLM"/>
    </source>
</evidence>
<organism evidence="2 3">
    <name type="scientific">Streptomyces monticola</name>
    <dbReference type="NCBI Taxonomy" id="2666263"/>
    <lineage>
        <taxon>Bacteria</taxon>
        <taxon>Bacillati</taxon>
        <taxon>Actinomycetota</taxon>
        <taxon>Actinomycetes</taxon>
        <taxon>Kitasatosporales</taxon>
        <taxon>Streptomycetaceae</taxon>
        <taxon>Streptomyces</taxon>
    </lineage>
</organism>
<keyword evidence="1" id="KW-0732">Signal</keyword>